<evidence type="ECO:0000313" key="2">
    <source>
        <dbReference type="Proteomes" id="UP000199400"/>
    </source>
</evidence>
<dbReference type="InterPro" id="IPR009061">
    <property type="entry name" value="DNA-bd_dom_put_sf"/>
</dbReference>
<dbReference type="STRING" id="54.SAMN02745121_08789"/>
<gene>
    <name evidence="1" type="ORF">SAMN02745121_08789</name>
</gene>
<evidence type="ECO:0000313" key="1">
    <source>
        <dbReference type="EMBL" id="SFF42643.1"/>
    </source>
</evidence>
<dbReference type="Proteomes" id="UP000199400">
    <property type="component" value="Unassembled WGS sequence"/>
</dbReference>
<name>A0A1I2ILY3_9BACT</name>
<reference evidence="2" key="1">
    <citation type="submission" date="2016-10" db="EMBL/GenBank/DDBJ databases">
        <authorList>
            <person name="Varghese N."/>
            <person name="Submissions S."/>
        </authorList>
    </citation>
    <scope>NUCLEOTIDE SEQUENCE [LARGE SCALE GENOMIC DNA]</scope>
    <source>
        <strain evidence="2">ATCC 25963</strain>
    </source>
</reference>
<protein>
    <submittedName>
        <fullName evidence="1">Transcriptional regulator, AlpA family</fullName>
    </submittedName>
</protein>
<dbReference type="OrthoDB" id="5524782at2"/>
<dbReference type="EMBL" id="FOMX01000070">
    <property type="protein sequence ID" value="SFF42643.1"/>
    <property type="molecule type" value="Genomic_DNA"/>
</dbReference>
<dbReference type="AlphaFoldDB" id="A0A1I2ILY3"/>
<sequence>MGWKPASASSALLRASEVAEWIGSTEAQVRNMRARAQLPPPVKIPGLGVRWLRSDLEKWLAQFGERH</sequence>
<accession>A0A1I2ILY3</accession>
<dbReference type="SUPFAM" id="SSF46955">
    <property type="entry name" value="Putative DNA-binding domain"/>
    <property type="match status" value="1"/>
</dbReference>
<organism evidence="1 2">
    <name type="scientific">Nannocystis exedens</name>
    <dbReference type="NCBI Taxonomy" id="54"/>
    <lineage>
        <taxon>Bacteria</taxon>
        <taxon>Pseudomonadati</taxon>
        <taxon>Myxococcota</taxon>
        <taxon>Polyangia</taxon>
        <taxon>Nannocystales</taxon>
        <taxon>Nannocystaceae</taxon>
        <taxon>Nannocystis</taxon>
    </lineage>
</organism>
<keyword evidence="2" id="KW-1185">Reference proteome</keyword>
<proteinExistence type="predicted"/>